<reference evidence="1 2" key="1">
    <citation type="journal article" date="2017" name="Front. Microbiol.">
        <title>Global Survey and Genome Exploration of Bacteriophages Infecting the Lactic Acid Bacterium Streptococcus thermophilus.</title>
        <authorList>
            <person name="McDonnell B."/>
            <person name="Mahony J."/>
            <person name="Hanemaaijer L."/>
            <person name="Neve H."/>
            <person name="Noben J.-P."/>
            <person name="Lugli G.A."/>
            <person name="Ventura M."/>
            <person name="Kouwen T.R."/>
            <person name="van Sinderen D."/>
        </authorList>
    </citation>
    <scope>NUCLEOTIDE SEQUENCE [LARGE SCALE GENOMIC DNA]</scope>
</reference>
<gene>
    <name evidence="1" type="ORF">P7631_25</name>
</gene>
<proteinExistence type="predicted"/>
<dbReference type="Proteomes" id="UP000223694">
    <property type="component" value="Segment"/>
</dbReference>
<name>A0A286QQT8_9CAUD</name>
<dbReference type="EMBL" id="KY705274">
    <property type="protein sequence ID" value="ARU14068.1"/>
    <property type="molecule type" value="Genomic_DNA"/>
</dbReference>
<protein>
    <submittedName>
        <fullName evidence="1">Uncharacterized protein</fullName>
    </submittedName>
</protein>
<evidence type="ECO:0000313" key="2">
    <source>
        <dbReference type="Proteomes" id="UP000223694"/>
    </source>
</evidence>
<organism evidence="1 2">
    <name type="scientific">Streptococcus phage P7631</name>
    <dbReference type="NCBI Taxonomy" id="1971433"/>
    <lineage>
        <taxon>Viruses</taxon>
        <taxon>Duplodnaviria</taxon>
        <taxon>Heunggongvirae</taxon>
        <taxon>Uroviricota</taxon>
        <taxon>Caudoviricetes</taxon>
        <taxon>Aliceevansviridae</taxon>
        <taxon>Moineauvirus</taxon>
        <taxon>Moineauvirus P7631</taxon>
    </lineage>
</organism>
<accession>A0A286QQT8</accession>
<evidence type="ECO:0000313" key="1">
    <source>
        <dbReference type="EMBL" id="ARU14068.1"/>
    </source>
</evidence>
<keyword evidence="2" id="KW-1185">Reference proteome</keyword>
<sequence>MKKGTFCWGLRPPFVFLCYDIYETTNPLHPHGQIRSDVGLFLFAFFK</sequence>